<dbReference type="InterPro" id="IPR011009">
    <property type="entry name" value="Kinase-like_dom_sf"/>
</dbReference>
<evidence type="ECO:0008006" key="4">
    <source>
        <dbReference type="Google" id="ProtNLM"/>
    </source>
</evidence>
<protein>
    <recommendedName>
        <fullName evidence="4">Aminoglycoside phosphotransferase domain-containing protein</fullName>
    </recommendedName>
</protein>
<proteinExistence type="predicted"/>
<accession>A0A936NG58</accession>
<dbReference type="AlphaFoldDB" id="A0A936NG58"/>
<reference evidence="2 3" key="1">
    <citation type="submission" date="2020-10" db="EMBL/GenBank/DDBJ databases">
        <title>Connecting structure to function with the recovery of over 1000 high-quality activated sludge metagenome-assembled genomes encoding full-length rRNA genes using long-read sequencing.</title>
        <authorList>
            <person name="Singleton C.M."/>
            <person name="Petriglieri F."/>
            <person name="Kristensen J.M."/>
            <person name="Kirkegaard R.H."/>
            <person name="Michaelsen T.Y."/>
            <person name="Andersen M.H."/>
            <person name="Karst S.M."/>
            <person name="Dueholm M.S."/>
            <person name="Nielsen P.H."/>
            <person name="Albertsen M."/>
        </authorList>
    </citation>
    <scope>NUCLEOTIDE SEQUENCE [LARGE SCALE GENOMIC DNA]</scope>
    <source>
        <strain evidence="2">Lyne_18-Q3-R50-59_MAXAC.006</strain>
    </source>
</reference>
<evidence type="ECO:0000256" key="1">
    <source>
        <dbReference type="SAM" id="MobiDB-lite"/>
    </source>
</evidence>
<comment type="caution">
    <text evidence="2">The sequence shown here is derived from an EMBL/GenBank/DDBJ whole genome shotgun (WGS) entry which is preliminary data.</text>
</comment>
<name>A0A936NG58_9ACTN</name>
<dbReference type="EMBL" id="JADJZA010000008">
    <property type="protein sequence ID" value="MBK9298371.1"/>
    <property type="molecule type" value="Genomic_DNA"/>
</dbReference>
<dbReference type="SUPFAM" id="SSF56112">
    <property type="entry name" value="Protein kinase-like (PK-like)"/>
    <property type="match status" value="1"/>
</dbReference>
<organism evidence="2 3">
    <name type="scientific">Candidatus Neomicrothrix subdominans</name>
    <dbReference type="NCBI Taxonomy" id="2954438"/>
    <lineage>
        <taxon>Bacteria</taxon>
        <taxon>Bacillati</taxon>
        <taxon>Actinomycetota</taxon>
        <taxon>Acidimicrobiia</taxon>
        <taxon>Acidimicrobiales</taxon>
        <taxon>Microthrixaceae</taxon>
        <taxon>Candidatus Neomicrothrix</taxon>
    </lineage>
</organism>
<evidence type="ECO:0000313" key="2">
    <source>
        <dbReference type="EMBL" id="MBK9298371.1"/>
    </source>
</evidence>
<dbReference type="Proteomes" id="UP000727993">
    <property type="component" value="Unassembled WGS sequence"/>
</dbReference>
<feature type="compositionally biased region" description="Low complexity" evidence="1">
    <location>
        <begin position="17"/>
        <end position="27"/>
    </location>
</feature>
<feature type="region of interest" description="Disordered" evidence="1">
    <location>
        <begin position="1"/>
        <end position="29"/>
    </location>
</feature>
<evidence type="ECO:0000313" key="3">
    <source>
        <dbReference type="Proteomes" id="UP000727993"/>
    </source>
</evidence>
<gene>
    <name evidence="2" type="ORF">IPN02_16325</name>
</gene>
<sequence>MSAPPGSGRSGEPTDPAAAGAGAGDDAGLQRATERALADLLTAHGWHDPVVAITGAASVGAQRSTLLIDIESEDEIIPAVAQLSSGIIAAVPATVESAVIELARTSGVPAPLVLAATDALAGTGQPAQVVSREPGLSIPRQVLRSVSELGTGAELAGECGTALAHLHAVGRRCRPGWSGSPRCW</sequence>